<protein>
    <recommendedName>
        <fullName evidence="4">DUF4271 domain-containing protein</fullName>
    </recommendedName>
</protein>
<dbReference type="InterPro" id="IPR025367">
    <property type="entry name" value="DUF4271"/>
</dbReference>
<proteinExistence type="predicted"/>
<dbReference type="Proteomes" id="UP000560658">
    <property type="component" value="Unassembled WGS sequence"/>
</dbReference>
<evidence type="ECO:0000313" key="2">
    <source>
        <dbReference type="EMBL" id="MBB4044153.1"/>
    </source>
</evidence>
<feature type="transmembrane region" description="Helical" evidence="1">
    <location>
        <begin position="207"/>
        <end position="226"/>
    </location>
</feature>
<evidence type="ECO:0000256" key="1">
    <source>
        <dbReference type="SAM" id="Phobius"/>
    </source>
</evidence>
<gene>
    <name evidence="2" type="ORF">GGR06_001942</name>
</gene>
<dbReference type="RefSeq" id="WP_081741498.1">
    <property type="nucleotide sequence ID" value="NZ_JACIER010000006.1"/>
</dbReference>
<keyword evidence="3" id="KW-1185">Reference proteome</keyword>
<feature type="transmembrane region" description="Helical" evidence="1">
    <location>
        <begin position="82"/>
        <end position="99"/>
    </location>
</feature>
<reference evidence="2" key="1">
    <citation type="submission" date="2020-08" db="EMBL/GenBank/DDBJ databases">
        <title>Genomic Encyclopedia of Type Strains, Phase IV (KMG-IV): sequencing the most valuable type-strain genomes for metagenomic binning, comparative biology and taxonomic classification.</title>
        <authorList>
            <person name="Goeker M."/>
        </authorList>
    </citation>
    <scope>NUCLEOTIDE SEQUENCE [LARGE SCALE GENOMIC DNA]</scope>
    <source>
        <strain evidence="2">DSM 105720</strain>
    </source>
</reference>
<accession>A0A840D6W5</accession>
<comment type="caution">
    <text evidence="2">The sequence shown here is derived from an EMBL/GenBank/DDBJ whole genome shotgun (WGS) entry which is preliminary data.</text>
</comment>
<feature type="transmembrane region" description="Helical" evidence="1">
    <location>
        <begin position="264"/>
        <end position="284"/>
    </location>
</feature>
<keyword evidence="1" id="KW-1133">Transmembrane helix</keyword>
<feature type="transmembrane region" description="Helical" evidence="1">
    <location>
        <begin position="132"/>
        <end position="152"/>
    </location>
</feature>
<keyword evidence="1" id="KW-0472">Membrane</keyword>
<feature type="transmembrane region" description="Helical" evidence="1">
    <location>
        <begin position="172"/>
        <end position="195"/>
    </location>
</feature>
<evidence type="ECO:0000313" key="3">
    <source>
        <dbReference type="Proteomes" id="UP000560658"/>
    </source>
</evidence>
<name>A0A840D6W5_9BACE</name>
<dbReference type="Pfam" id="PF14093">
    <property type="entry name" value="DUF4271"/>
    <property type="match status" value="1"/>
</dbReference>
<dbReference type="EMBL" id="JACIER010000006">
    <property type="protein sequence ID" value="MBB4044153.1"/>
    <property type="molecule type" value="Genomic_DNA"/>
</dbReference>
<sequence>MKPFGSHIVQVADTLQADTVSCLPVALRDTVTTQVPDTLPLFYDEQYIAGDTLQVVKYRSATIYDSGFEGVPLTYSPRIDDTIAATLLACFFLSSIALARSKKYLSQQVKDFVMHRERTSIFNASTAGDVRYLLVLLVQTCVLSGVVIFNYFHDSTPDLMGQYSPLLLLGSYVGICLAYVLLKWGSYSFLGWVFFDKNKTDMWLEAYSTLIYYLGFVLFPFVLFLVYFDLSIVYLTVIGLSILIFTKILMFYKWVKLFFNQIHVLFLLILYFCALEIIPCLLIYQGLIQLNNILLIKI</sequence>
<organism evidence="2 3">
    <name type="scientific">Bacteroides reticulotermitis</name>
    <dbReference type="NCBI Taxonomy" id="1133319"/>
    <lineage>
        <taxon>Bacteria</taxon>
        <taxon>Pseudomonadati</taxon>
        <taxon>Bacteroidota</taxon>
        <taxon>Bacteroidia</taxon>
        <taxon>Bacteroidales</taxon>
        <taxon>Bacteroidaceae</taxon>
        <taxon>Bacteroides</taxon>
    </lineage>
</organism>
<dbReference type="AlphaFoldDB" id="A0A840D6W5"/>
<keyword evidence="1" id="KW-0812">Transmembrane</keyword>
<evidence type="ECO:0008006" key="4">
    <source>
        <dbReference type="Google" id="ProtNLM"/>
    </source>
</evidence>
<feature type="transmembrane region" description="Helical" evidence="1">
    <location>
        <begin position="232"/>
        <end position="252"/>
    </location>
</feature>